<dbReference type="Pfam" id="PF00023">
    <property type="entry name" value="Ank"/>
    <property type="match status" value="1"/>
</dbReference>
<comment type="caution">
    <text evidence="2">The sequence shown here is derived from an EMBL/GenBank/DDBJ whole genome shotgun (WGS) entry which is preliminary data.</text>
</comment>
<dbReference type="InterPro" id="IPR036770">
    <property type="entry name" value="Ankyrin_rpt-contain_sf"/>
</dbReference>
<reference evidence="2" key="1">
    <citation type="submission" date="2020-09" db="EMBL/GenBank/DDBJ databases">
        <title>A novel bacterium of genus Paenibacillus, isolated from South China Sea.</title>
        <authorList>
            <person name="Huang H."/>
            <person name="Mo K."/>
            <person name="Hu Y."/>
        </authorList>
    </citation>
    <scope>NUCLEOTIDE SEQUENCE</scope>
    <source>
        <strain evidence="2">IB182363</strain>
    </source>
</reference>
<keyword evidence="3" id="KW-1185">Reference proteome</keyword>
<dbReference type="PROSITE" id="PS50088">
    <property type="entry name" value="ANK_REPEAT"/>
    <property type="match status" value="1"/>
</dbReference>
<proteinExistence type="predicted"/>
<dbReference type="AlphaFoldDB" id="A0A927H3Z4"/>
<dbReference type="SUPFAM" id="SSF48403">
    <property type="entry name" value="Ankyrin repeat"/>
    <property type="match status" value="1"/>
</dbReference>
<dbReference type="Gene3D" id="1.25.40.20">
    <property type="entry name" value="Ankyrin repeat-containing domain"/>
    <property type="match status" value="1"/>
</dbReference>
<organism evidence="2 3">
    <name type="scientific">Paenibacillus oceani</name>
    <dbReference type="NCBI Taxonomy" id="2772510"/>
    <lineage>
        <taxon>Bacteria</taxon>
        <taxon>Bacillati</taxon>
        <taxon>Bacillota</taxon>
        <taxon>Bacilli</taxon>
        <taxon>Bacillales</taxon>
        <taxon>Paenibacillaceae</taxon>
        <taxon>Paenibacillus</taxon>
    </lineage>
</organism>
<sequence>MLENKNISPDLVQLFVGQAHGDFQKVQQLLEQEPGLLNASWDWGNGDWETALGAAAHMGRKDIANYLLGKGARIDLFTAAMLDKVEIVKAIVSDNLALKDSLGPHQIPLINHAEAGEATTVISYLKSIGS</sequence>
<evidence type="ECO:0000313" key="2">
    <source>
        <dbReference type="EMBL" id="MBD2866928.1"/>
    </source>
</evidence>
<dbReference type="EMBL" id="JACXJA010000083">
    <property type="protein sequence ID" value="MBD2866928.1"/>
    <property type="molecule type" value="Genomic_DNA"/>
</dbReference>
<keyword evidence="1" id="KW-0040">ANK repeat</keyword>
<feature type="repeat" description="ANK" evidence="1">
    <location>
        <begin position="47"/>
        <end position="79"/>
    </location>
</feature>
<protein>
    <submittedName>
        <fullName evidence="2">Ankyrin repeat domain-containing protein</fullName>
    </submittedName>
</protein>
<name>A0A927H3Z4_9BACL</name>
<dbReference type="InterPro" id="IPR002110">
    <property type="entry name" value="Ankyrin_rpt"/>
</dbReference>
<accession>A0A927H3Z4</accession>
<gene>
    <name evidence="2" type="ORF">IDH45_33685</name>
</gene>
<evidence type="ECO:0000313" key="3">
    <source>
        <dbReference type="Proteomes" id="UP000639396"/>
    </source>
</evidence>
<dbReference type="Proteomes" id="UP000639396">
    <property type="component" value="Unassembled WGS sequence"/>
</dbReference>
<evidence type="ECO:0000256" key="1">
    <source>
        <dbReference type="PROSITE-ProRule" id="PRU00023"/>
    </source>
</evidence>